<reference evidence="3 4" key="1">
    <citation type="submission" date="2019-11" db="EMBL/GenBank/DDBJ databases">
        <title>Venturia inaequalis Genome Resource.</title>
        <authorList>
            <person name="Lichtner F.J."/>
        </authorList>
    </citation>
    <scope>NUCLEOTIDE SEQUENCE [LARGE SCALE GENOMIC DNA]</scope>
    <source>
        <strain evidence="3">Bline_iso_100314</strain>
    </source>
</reference>
<accession>A0A8H3UGB7</accession>
<evidence type="ECO:0008006" key="5">
    <source>
        <dbReference type="Google" id="ProtNLM"/>
    </source>
</evidence>
<dbReference type="SUPFAM" id="SSF53067">
    <property type="entry name" value="Actin-like ATPase domain"/>
    <property type="match status" value="2"/>
</dbReference>
<evidence type="ECO:0000256" key="1">
    <source>
        <dbReference type="ARBA" id="ARBA00022741"/>
    </source>
</evidence>
<organism evidence="3 4">
    <name type="scientific">Venturia inaequalis</name>
    <name type="common">Apple scab fungus</name>
    <dbReference type="NCBI Taxonomy" id="5025"/>
    <lineage>
        <taxon>Eukaryota</taxon>
        <taxon>Fungi</taxon>
        <taxon>Dikarya</taxon>
        <taxon>Ascomycota</taxon>
        <taxon>Pezizomycotina</taxon>
        <taxon>Dothideomycetes</taxon>
        <taxon>Pleosporomycetidae</taxon>
        <taxon>Venturiales</taxon>
        <taxon>Venturiaceae</taxon>
        <taxon>Venturia</taxon>
    </lineage>
</organism>
<evidence type="ECO:0000313" key="3">
    <source>
        <dbReference type="EMBL" id="KAE9968718.1"/>
    </source>
</evidence>
<dbReference type="InterPro" id="IPR013126">
    <property type="entry name" value="Hsp_70_fam"/>
</dbReference>
<dbReference type="InterPro" id="IPR043129">
    <property type="entry name" value="ATPase_NBD"/>
</dbReference>
<name>A0A8H3UGB7_VENIN</name>
<dbReference type="PANTHER" id="PTHR14187:SF81">
    <property type="entry name" value="HSP70 FAMILY PROTEIN (AFU_ORTHOLOGUE AFUA_4G14040)"/>
    <property type="match status" value="1"/>
</dbReference>
<dbReference type="GO" id="GO:0005524">
    <property type="term" value="F:ATP binding"/>
    <property type="evidence" value="ECO:0007669"/>
    <property type="project" value="UniProtKB-KW"/>
</dbReference>
<dbReference type="Gene3D" id="3.90.640.10">
    <property type="entry name" value="Actin, Chain A, domain 4"/>
    <property type="match status" value="1"/>
</dbReference>
<gene>
    <name evidence="3" type="ORF">BLS_005679</name>
</gene>
<dbReference type="Pfam" id="PF00012">
    <property type="entry name" value="HSP70"/>
    <property type="match status" value="1"/>
</dbReference>
<dbReference type="GO" id="GO:0140662">
    <property type="term" value="F:ATP-dependent protein folding chaperone"/>
    <property type="evidence" value="ECO:0007669"/>
    <property type="project" value="InterPro"/>
</dbReference>
<dbReference type="PANTHER" id="PTHR14187">
    <property type="entry name" value="ALPHA KINASE/ELONGATION FACTOR 2 KINASE"/>
    <property type="match status" value="1"/>
</dbReference>
<comment type="caution">
    <text evidence="3">The sequence shown here is derived from an EMBL/GenBank/DDBJ whole genome shotgun (WGS) entry which is preliminary data.</text>
</comment>
<dbReference type="EMBL" id="WNWQ01000399">
    <property type="protein sequence ID" value="KAE9968718.1"/>
    <property type="molecule type" value="Genomic_DNA"/>
</dbReference>
<protein>
    <recommendedName>
        <fullName evidence="5">Actin-like ATPase domain-containing protein</fullName>
    </recommendedName>
</protein>
<dbReference type="AlphaFoldDB" id="A0A8H3UGB7"/>
<evidence type="ECO:0000313" key="4">
    <source>
        <dbReference type="Proteomes" id="UP000433883"/>
    </source>
</evidence>
<evidence type="ECO:0000256" key="2">
    <source>
        <dbReference type="ARBA" id="ARBA00022840"/>
    </source>
</evidence>
<dbReference type="CDD" id="cd10170">
    <property type="entry name" value="ASKHA_NBD_HSP70"/>
    <property type="match status" value="1"/>
</dbReference>
<dbReference type="Gene3D" id="3.30.420.40">
    <property type="match status" value="2"/>
</dbReference>
<sequence>MNYKKLATRAPGSRGRQTLANRPRLICGIDFGTTQTGISVVNSTKKAASEVEIIRKFPGPSKHANEVWKVPSIIAYRDENSSNGNSQNHNGNTEIWGYLVTPGMVSYCWFKMRLDDDTKQSIFDVEDIRSMKSVQGTGMGSLPHGKDATEVCGDFLRGIHGHLMQFLENRYSAGILKITPIEFWLTHPATWSDKAKSATREAARQAGFLDRKNDELFMIPEPEAAAIAALSDNVEQGVPNQVSPGDVISITDCGGGTVDLTTYEVMATKPLNFREVVVGVGGKCGSTTIDQMFFVWMEECFDDDFKNLPFDRVGPGSRFMQEFESRKRDFGADDEVDDDYEISLVMPGVRTSKHYDSRKSVVKLTNRVQMESFFRGTVKKIQDLLAQQIEDTKTKLRGKGINTIILVGGFAESQYLVDKLIKWCDKKYGHIKLFSPKNAQAAIVKGAALRGLGNIKPIQRRCRRHYGFVTAQDFRDEVDPEHLLWIDEWDGTRKCHNRMHWQIGKGDPVKEGTYISHEITENYLSGAPRVGEVELLCCDDDAAPEFGADKAVKNIGKIEFDFKKLVLRNFEKQKVKGRNLYLVTYEIRVLLSAEQGTLQFEVWSEEKLIGNATIDYSDDIDMVDDDNESDE</sequence>
<dbReference type="Proteomes" id="UP000433883">
    <property type="component" value="Unassembled WGS sequence"/>
</dbReference>
<keyword evidence="2" id="KW-0067">ATP-binding</keyword>
<proteinExistence type="predicted"/>
<keyword evidence="1" id="KW-0547">Nucleotide-binding</keyword>